<dbReference type="PANTHER" id="PTHR16222">
    <property type="entry name" value="ADP-RIBOSYLGLYCOHYDROLASE"/>
    <property type="match status" value="1"/>
</dbReference>
<keyword evidence="3" id="KW-0479">Metal-binding</keyword>
<evidence type="ECO:0000256" key="3">
    <source>
        <dbReference type="PIRSR" id="PIRSR605502-1"/>
    </source>
</evidence>
<dbReference type="PANTHER" id="PTHR16222:SF24">
    <property type="entry name" value="ADP-RIBOSYLHYDROLASE ARH3"/>
    <property type="match status" value="1"/>
</dbReference>
<evidence type="ECO:0000313" key="5">
    <source>
        <dbReference type="Proteomes" id="UP001205080"/>
    </source>
</evidence>
<dbReference type="GO" id="GO:0016787">
    <property type="term" value="F:hydrolase activity"/>
    <property type="evidence" value="ECO:0007669"/>
    <property type="project" value="UniProtKB-KW"/>
</dbReference>
<feature type="binding site" evidence="3">
    <location>
        <position position="59"/>
    </location>
    <ligand>
        <name>Mg(2+)</name>
        <dbReference type="ChEBI" id="CHEBI:18420"/>
        <label>1</label>
    </ligand>
</feature>
<dbReference type="AlphaFoldDB" id="A0ABD4TS90"/>
<dbReference type="RefSeq" id="WP_256001488.1">
    <property type="nucleotide sequence ID" value="NZ_JAGPYW010000022.1"/>
</dbReference>
<evidence type="ECO:0000256" key="1">
    <source>
        <dbReference type="ARBA" id="ARBA00010702"/>
    </source>
</evidence>
<feature type="binding site" evidence="3">
    <location>
        <position position="240"/>
    </location>
    <ligand>
        <name>Mg(2+)</name>
        <dbReference type="ChEBI" id="CHEBI:18420"/>
        <label>1</label>
    </ligand>
</feature>
<feature type="binding site" evidence="3">
    <location>
        <position position="61"/>
    </location>
    <ligand>
        <name>Mg(2+)</name>
        <dbReference type="ChEBI" id="CHEBI:18420"/>
        <label>1</label>
    </ligand>
</feature>
<dbReference type="InterPro" id="IPR005502">
    <property type="entry name" value="Ribosyl_crysJ1"/>
</dbReference>
<comment type="cofactor">
    <cofactor evidence="3">
        <name>Mg(2+)</name>
        <dbReference type="ChEBI" id="CHEBI:18420"/>
    </cofactor>
    <text evidence="3">Binds 2 magnesium ions per subunit.</text>
</comment>
<organism evidence="4 5">
    <name type="scientific">Corynebacterium pseudogenitalium</name>
    <dbReference type="NCBI Taxonomy" id="38303"/>
    <lineage>
        <taxon>Bacteria</taxon>
        <taxon>Bacillati</taxon>
        <taxon>Actinomycetota</taxon>
        <taxon>Actinomycetes</taxon>
        <taxon>Mycobacteriales</taxon>
        <taxon>Corynebacteriaceae</taxon>
        <taxon>Corynebacterium</taxon>
    </lineage>
</organism>
<dbReference type="EMBL" id="JAGPYW010000022">
    <property type="protein sequence ID" value="MCQ4615187.1"/>
    <property type="molecule type" value="Genomic_DNA"/>
</dbReference>
<feature type="binding site" evidence="3">
    <location>
        <position position="243"/>
    </location>
    <ligand>
        <name>Mg(2+)</name>
        <dbReference type="ChEBI" id="CHEBI:18420"/>
        <label>1</label>
    </ligand>
</feature>
<evidence type="ECO:0000313" key="4">
    <source>
        <dbReference type="EMBL" id="MCQ4615187.1"/>
    </source>
</evidence>
<keyword evidence="3" id="KW-0460">Magnesium</keyword>
<protein>
    <submittedName>
        <fullName evidence="4">ADP-ribosylglycohydrolase family protein</fullName>
    </submittedName>
</protein>
<feature type="binding site" evidence="3">
    <location>
        <position position="60"/>
    </location>
    <ligand>
        <name>Mg(2+)</name>
        <dbReference type="ChEBI" id="CHEBI:18420"/>
        <label>1</label>
    </ligand>
</feature>
<name>A0ABD4TS90_9CORY</name>
<keyword evidence="2" id="KW-0378">Hydrolase</keyword>
<evidence type="ECO:0000256" key="2">
    <source>
        <dbReference type="ARBA" id="ARBA00022801"/>
    </source>
</evidence>
<dbReference type="InterPro" id="IPR050792">
    <property type="entry name" value="ADP-ribosylglycohydrolase"/>
</dbReference>
<proteinExistence type="inferred from homology"/>
<comment type="similarity">
    <text evidence="1">Belongs to the ADP-ribosylglycohydrolase family.</text>
</comment>
<dbReference type="InterPro" id="IPR036705">
    <property type="entry name" value="Ribosyl_crysJ1_sf"/>
</dbReference>
<gene>
    <name evidence="4" type="ORF">KBX22_10705</name>
</gene>
<dbReference type="Proteomes" id="UP001205080">
    <property type="component" value="Unassembled WGS sequence"/>
</dbReference>
<feature type="binding site" evidence="3">
    <location>
        <position position="242"/>
    </location>
    <ligand>
        <name>Mg(2+)</name>
        <dbReference type="ChEBI" id="CHEBI:18420"/>
        <label>1</label>
    </ligand>
</feature>
<reference evidence="4 5" key="1">
    <citation type="submission" date="2021-04" db="EMBL/GenBank/DDBJ databases">
        <title>Corynebacterium genitalium sp. nov. and Corynebacterium genitalium sp. nov., two new species of the genus Corynebacterium.</title>
        <authorList>
            <person name="Jaen-Luchoro D."/>
            <person name="Pinyeiro-Iglesias B."/>
            <person name="Al-Shaer S."/>
            <person name="Karlsson R."/>
            <person name="Gonzales-Siles L."/>
            <person name="Cardew S."/>
            <person name="Jensie-Markopolous S."/>
            <person name="Ohlen M."/>
            <person name="Inganas E."/>
            <person name="Moore E.R.B."/>
        </authorList>
    </citation>
    <scope>NUCLEOTIDE SEQUENCE [LARGE SCALE GENOMIC DNA]</scope>
    <source>
        <strain evidence="4 5">CCUG 55013</strain>
    </source>
</reference>
<sequence>MDQSLRARARGAMYGQIIGDNLGAIVEFSSPAQIRSRFPDGVRELIGGGPFNVAPGQATDDSELALALARSMVRCGGYEEKDVFESYVRWAASFPPDIGNTCAAALRPPFEPNSTSKSNGALMRVSPIAIAYAHDPELAGDHARTDARLTHPNEYPVAVNGMYCEALARTISGQDPREALLVAAGDEASTIREFMQYLPMDVYSHRMGYVQFAWNIVCYFVANGVSFEEDLVAIVGMGGDTDTNAAIAGAFLGAVYGEEGIPRRWRQIIDAYSTHKANRPEEFSVEGALDLVDALLA</sequence>
<dbReference type="SUPFAM" id="SSF101478">
    <property type="entry name" value="ADP-ribosylglycohydrolase"/>
    <property type="match status" value="1"/>
</dbReference>
<comment type="caution">
    <text evidence="4">The sequence shown here is derived from an EMBL/GenBank/DDBJ whole genome shotgun (WGS) entry which is preliminary data.</text>
</comment>
<dbReference type="Gene3D" id="1.10.4080.10">
    <property type="entry name" value="ADP-ribosylation/Crystallin J1"/>
    <property type="match status" value="1"/>
</dbReference>
<accession>A0ABD4TS90</accession>
<dbReference type="Pfam" id="PF03747">
    <property type="entry name" value="ADP_ribosyl_GH"/>
    <property type="match status" value="1"/>
</dbReference>